<evidence type="ECO:0000313" key="13">
    <source>
        <dbReference type="Proteomes" id="UP000504632"/>
    </source>
</evidence>
<evidence type="ECO:0000313" key="14">
    <source>
        <dbReference type="RefSeq" id="XP_030632942.1"/>
    </source>
</evidence>
<evidence type="ECO:0000256" key="3">
    <source>
        <dbReference type="ARBA" id="ARBA00022448"/>
    </source>
</evidence>
<keyword evidence="7" id="KW-0915">Sodium</keyword>
<keyword evidence="6 12" id="KW-1133">Transmembrane helix</keyword>
<keyword evidence="3" id="KW-0813">Transport</keyword>
<organism evidence="13 14">
    <name type="scientific">Chanos chanos</name>
    <name type="common">Milkfish</name>
    <name type="synonym">Mugil chanos</name>
    <dbReference type="NCBI Taxonomy" id="29144"/>
    <lineage>
        <taxon>Eukaryota</taxon>
        <taxon>Metazoa</taxon>
        <taxon>Chordata</taxon>
        <taxon>Craniata</taxon>
        <taxon>Vertebrata</taxon>
        <taxon>Euteleostomi</taxon>
        <taxon>Actinopterygii</taxon>
        <taxon>Neopterygii</taxon>
        <taxon>Teleostei</taxon>
        <taxon>Ostariophysi</taxon>
        <taxon>Gonorynchiformes</taxon>
        <taxon>Chanidae</taxon>
        <taxon>Chanos</taxon>
    </lineage>
</organism>
<dbReference type="OrthoDB" id="6132759at2759"/>
<dbReference type="GO" id="GO:0005343">
    <property type="term" value="F:organic acid:sodium symporter activity"/>
    <property type="evidence" value="ECO:0007669"/>
    <property type="project" value="TreeGrafter"/>
</dbReference>
<evidence type="ECO:0000256" key="12">
    <source>
        <dbReference type="SAM" id="Phobius"/>
    </source>
</evidence>
<feature type="transmembrane region" description="Helical" evidence="12">
    <location>
        <begin position="410"/>
        <end position="431"/>
    </location>
</feature>
<feature type="transmembrane region" description="Helical" evidence="12">
    <location>
        <begin position="16"/>
        <end position="35"/>
    </location>
</feature>
<evidence type="ECO:0000256" key="6">
    <source>
        <dbReference type="ARBA" id="ARBA00022989"/>
    </source>
</evidence>
<dbReference type="AlphaFoldDB" id="A0A6J2VLV8"/>
<feature type="transmembrane region" description="Helical" evidence="12">
    <location>
        <begin position="163"/>
        <end position="183"/>
    </location>
</feature>
<protein>
    <submittedName>
        <fullName evidence="14">Sodium-coupled monocarboxylate transporter 1</fullName>
    </submittedName>
</protein>
<dbReference type="PANTHER" id="PTHR42985">
    <property type="entry name" value="SODIUM-COUPLED MONOCARBOXYLATE TRANSPORTER"/>
    <property type="match status" value="1"/>
</dbReference>
<dbReference type="InParanoid" id="A0A6J2VLV8"/>
<feature type="transmembrane region" description="Helical" evidence="12">
    <location>
        <begin position="519"/>
        <end position="540"/>
    </location>
</feature>
<evidence type="ECO:0000256" key="8">
    <source>
        <dbReference type="ARBA" id="ARBA00023065"/>
    </source>
</evidence>
<evidence type="ECO:0000256" key="1">
    <source>
        <dbReference type="ARBA" id="ARBA00004651"/>
    </source>
</evidence>
<gene>
    <name evidence="14" type="primary">slc5a8l</name>
</gene>
<keyword evidence="13" id="KW-1185">Reference proteome</keyword>
<feature type="transmembrane region" description="Helical" evidence="12">
    <location>
        <begin position="443"/>
        <end position="464"/>
    </location>
</feature>
<dbReference type="PANTHER" id="PTHR42985:SF25">
    <property type="entry name" value="SODIUM-COUPLED MONOCARBOXYLATE TRANSPORTER 1"/>
    <property type="match status" value="1"/>
</dbReference>
<evidence type="ECO:0000256" key="9">
    <source>
        <dbReference type="ARBA" id="ARBA00023136"/>
    </source>
</evidence>
<dbReference type="NCBIfam" id="TIGR00813">
    <property type="entry name" value="sss"/>
    <property type="match status" value="1"/>
</dbReference>
<dbReference type="CTD" id="556156"/>
<feature type="transmembrane region" description="Helical" evidence="12">
    <location>
        <begin position="55"/>
        <end position="74"/>
    </location>
</feature>
<dbReference type="Gene3D" id="1.20.1730.10">
    <property type="entry name" value="Sodium/glucose cotransporter"/>
    <property type="match status" value="1"/>
</dbReference>
<dbReference type="FunCoup" id="A0A6J2VLV8">
    <property type="interactions" value="90"/>
</dbReference>
<evidence type="ECO:0000256" key="10">
    <source>
        <dbReference type="ARBA" id="ARBA00023201"/>
    </source>
</evidence>
<dbReference type="InterPro" id="IPR038377">
    <property type="entry name" value="Na/Glc_symporter_sf"/>
</dbReference>
<keyword evidence="4" id="KW-1003">Cell membrane</keyword>
<dbReference type="GO" id="GO:0015730">
    <property type="term" value="P:propanoate transmembrane transport"/>
    <property type="evidence" value="ECO:0007669"/>
    <property type="project" value="TreeGrafter"/>
</dbReference>
<dbReference type="InterPro" id="IPR051163">
    <property type="entry name" value="Sodium:Solute_Symporter_SSF"/>
</dbReference>
<accession>A0A6J2VLV8</accession>
<dbReference type="GO" id="GO:0005886">
    <property type="term" value="C:plasma membrane"/>
    <property type="evidence" value="ECO:0007669"/>
    <property type="project" value="UniProtKB-SubCell"/>
</dbReference>
<feature type="transmembrane region" description="Helical" evidence="12">
    <location>
        <begin position="195"/>
        <end position="215"/>
    </location>
</feature>
<sequence length="612" mass="66091">MSKPGGEVATFSVWDYVVFAGIILFAAGIGLFQAIRGRKETSSAEFLLGGRQMTAVPVAMSLTASFMSGITVIGTPAEAYLYGTPFWLFALSYTLMSVLTAEIFVPLFYRLGVTSTYEYLEMRFNKVIRITGTSMYIIQTALYTGMVIYAPALALNQITGLNLWGVLVATGTVCIIYCTLGGLKAVIWTDVFQMGIMLAGFVAVIARGAVLQGGLGNIWNDSYHGGRLETFDFDPDPLRRHTFWTIVFGGALMWASIYSINQSQVQRYISCRTMTQAKLALYVNMVGLWATVSLAMLSGLTMYSFYKNCDPLTNGDVAASDQLFPYLVMDILGEFPGLPGLFVAAAYSGTLSTVSSSINALVAVTTEDFIKPVWSSMTDRQASWLNMGLSVVFGAICIGMAGVASLMGNILQAALSIFGMISGPLLGLFLLGMFFRCANSSGGLVGLIVGLVVTLWVGIGAQIYPPLPHKTRPLPLSVEGCATEAMNLTTAASWTSTIQPTTAPSERSVLADNWYSLSYLYFCPLGTLVTMAVGLIVSAVSGGCKQKKIRPELFVHGKDLLCFSCGRNSSQVTEADLITKTGLDHLQGIDNPDFTDTELKTKEKDTDKITRF</sequence>
<evidence type="ECO:0000256" key="11">
    <source>
        <dbReference type="RuleBase" id="RU362091"/>
    </source>
</evidence>
<proteinExistence type="inferred from homology"/>
<evidence type="ECO:0000256" key="5">
    <source>
        <dbReference type="ARBA" id="ARBA00022692"/>
    </source>
</evidence>
<keyword evidence="10" id="KW-0739">Sodium transport</keyword>
<evidence type="ECO:0000256" key="4">
    <source>
        <dbReference type="ARBA" id="ARBA00022475"/>
    </source>
</evidence>
<keyword evidence="5 12" id="KW-0812">Transmembrane</keyword>
<feature type="transmembrane region" description="Helical" evidence="12">
    <location>
        <begin position="130"/>
        <end position="151"/>
    </location>
</feature>
<dbReference type="Pfam" id="PF00474">
    <property type="entry name" value="SSF"/>
    <property type="match status" value="1"/>
</dbReference>
<feature type="transmembrane region" description="Helical" evidence="12">
    <location>
        <begin position="281"/>
        <end position="306"/>
    </location>
</feature>
<keyword evidence="8" id="KW-0406">Ion transport</keyword>
<dbReference type="GeneID" id="115814295"/>
<evidence type="ECO:0000256" key="7">
    <source>
        <dbReference type="ARBA" id="ARBA00023053"/>
    </source>
</evidence>
<feature type="transmembrane region" description="Helical" evidence="12">
    <location>
        <begin position="341"/>
        <end position="364"/>
    </location>
</feature>
<reference evidence="14" key="1">
    <citation type="submission" date="2025-08" db="UniProtKB">
        <authorList>
            <consortium name="RefSeq"/>
        </authorList>
    </citation>
    <scope>IDENTIFICATION</scope>
</reference>
<dbReference type="Proteomes" id="UP000504632">
    <property type="component" value="Chromosome 6"/>
</dbReference>
<dbReference type="PROSITE" id="PS50283">
    <property type="entry name" value="NA_SOLUT_SYMP_3"/>
    <property type="match status" value="1"/>
</dbReference>
<keyword evidence="9 12" id="KW-0472">Membrane</keyword>
<comment type="subcellular location">
    <subcellularLocation>
        <location evidence="1">Cell membrane</location>
        <topology evidence="1">Multi-pass membrane protein</topology>
    </subcellularLocation>
</comment>
<dbReference type="GO" id="GO:0070062">
    <property type="term" value="C:extracellular exosome"/>
    <property type="evidence" value="ECO:0007669"/>
    <property type="project" value="TreeGrafter"/>
</dbReference>
<evidence type="ECO:0000256" key="2">
    <source>
        <dbReference type="ARBA" id="ARBA00006434"/>
    </source>
</evidence>
<name>A0A6J2VLV8_CHACN</name>
<dbReference type="RefSeq" id="XP_030632942.1">
    <property type="nucleotide sequence ID" value="XM_030777082.1"/>
</dbReference>
<feature type="transmembrane region" description="Helical" evidence="12">
    <location>
        <begin position="241"/>
        <end position="260"/>
    </location>
</feature>
<comment type="similarity">
    <text evidence="2 11">Belongs to the sodium:solute symporter (SSF) (TC 2.A.21) family.</text>
</comment>
<feature type="transmembrane region" description="Helical" evidence="12">
    <location>
        <begin position="384"/>
        <end position="404"/>
    </location>
</feature>
<feature type="transmembrane region" description="Helical" evidence="12">
    <location>
        <begin position="86"/>
        <end position="109"/>
    </location>
</feature>
<dbReference type="InterPro" id="IPR001734">
    <property type="entry name" value="Na/solute_symporter"/>
</dbReference>